<comment type="pathway">
    <text evidence="1 9">Cell wall biogenesis; peptidoglycan biosynthesis.</text>
</comment>
<dbReference type="RefSeq" id="WP_196104704.1">
    <property type="nucleotide sequence ID" value="NZ_CP064942.1"/>
</dbReference>
<dbReference type="InterPro" id="IPR005490">
    <property type="entry name" value="LD_TPept_cat_dom"/>
</dbReference>
<dbReference type="GO" id="GO:0008360">
    <property type="term" value="P:regulation of cell shape"/>
    <property type="evidence" value="ECO:0007669"/>
    <property type="project" value="UniProtKB-UniRule"/>
</dbReference>
<feature type="active site" description="Nucleophile" evidence="9">
    <location>
        <position position="149"/>
    </location>
</feature>
<feature type="signal peptide" evidence="11">
    <location>
        <begin position="1"/>
        <end position="26"/>
    </location>
</feature>
<feature type="region of interest" description="Disordered" evidence="10">
    <location>
        <begin position="91"/>
        <end position="115"/>
    </location>
</feature>
<dbReference type="Proteomes" id="UP000594800">
    <property type="component" value="Chromosome"/>
</dbReference>
<keyword evidence="14" id="KW-1185">Reference proteome</keyword>
<dbReference type="AlphaFoldDB" id="A0A7S9QDQ0"/>
<evidence type="ECO:0000256" key="10">
    <source>
        <dbReference type="SAM" id="MobiDB-lite"/>
    </source>
</evidence>
<organism evidence="13 14">
    <name type="scientific">Pontivivens ytuae</name>
    <dbReference type="NCBI Taxonomy" id="2789856"/>
    <lineage>
        <taxon>Bacteria</taxon>
        <taxon>Pseudomonadati</taxon>
        <taxon>Pseudomonadota</taxon>
        <taxon>Alphaproteobacteria</taxon>
        <taxon>Rhodobacterales</taxon>
        <taxon>Paracoccaceae</taxon>
        <taxon>Pontivivens</taxon>
    </lineage>
</organism>
<keyword evidence="7 9" id="KW-0573">Peptidoglycan synthesis</keyword>
<evidence type="ECO:0000259" key="12">
    <source>
        <dbReference type="PROSITE" id="PS52029"/>
    </source>
</evidence>
<dbReference type="GO" id="GO:0016757">
    <property type="term" value="F:glycosyltransferase activity"/>
    <property type="evidence" value="ECO:0007669"/>
    <property type="project" value="UniProtKB-KW"/>
</dbReference>
<evidence type="ECO:0000256" key="7">
    <source>
        <dbReference type="ARBA" id="ARBA00022984"/>
    </source>
</evidence>
<dbReference type="InterPro" id="IPR006311">
    <property type="entry name" value="TAT_signal"/>
</dbReference>
<dbReference type="EMBL" id="CP064942">
    <property type="protein sequence ID" value="QPH55503.1"/>
    <property type="molecule type" value="Genomic_DNA"/>
</dbReference>
<comment type="similarity">
    <text evidence="2">Belongs to the YkuD family.</text>
</comment>
<protein>
    <submittedName>
        <fullName evidence="13">L,D-transpeptidase</fullName>
    </submittedName>
</protein>
<dbReference type="SUPFAM" id="SSF141523">
    <property type="entry name" value="L,D-transpeptidase catalytic domain-like"/>
    <property type="match status" value="1"/>
</dbReference>
<evidence type="ECO:0000313" key="14">
    <source>
        <dbReference type="Proteomes" id="UP000594800"/>
    </source>
</evidence>
<evidence type="ECO:0000256" key="4">
    <source>
        <dbReference type="ARBA" id="ARBA00022679"/>
    </source>
</evidence>
<proteinExistence type="inferred from homology"/>
<dbReference type="GO" id="GO:0071555">
    <property type="term" value="P:cell wall organization"/>
    <property type="evidence" value="ECO:0007669"/>
    <property type="project" value="UniProtKB-UniRule"/>
</dbReference>
<dbReference type="UniPathway" id="UPA00219"/>
<dbReference type="GO" id="GO:0005576">
    <property type="term" value="C:extracellular region"/>
    <property type="evidence" value="ECO:0007669"/>
    <property type="project" value="TreeGrafter"/>
</dbReference>
<evidence type="ECO:0000256" key="11">
    <source>
        <dbReference type="SAM" id="SignalP"/>
    </source>
</evidence>
<keyword evidence="8 9" id="KW-0961">Cell wall biogenesis/degradation</keyword>
<sequence>MSQPSLNRRHFLAALGAATIALPARAATPPDWKPFFPNISRGGIHVSTAAREVTWWSPGGQFARVMPTAVPRSEDLTRRGRTEIVRKRARPDWTPTPDMLRRNPDLKPTPGGAPDNPLGSHALYFDWTYYAIHGTNDPSSVGTAASSGCFRLRADDITFLFFTVPVGTPVLVS</sequence>
<dbReference type="PROSITE" id="PS51318">
    <property type="entry name" value="TAT"/>
    <property type="match status" value="1"/>
</dbReference>
<evidence type="ECO:0000256" key="8">
    <source>
        <dbReference type="ARBA" id="ARBA00023316"/>
    </source>
</evidence>
<reference evidence="13 14" key="1">
    <citation type="submission" date="2020-11" db="EMBL/GenBank/DDBJ databases">
        <title>Description of Pontivivens ytuae sp. nov. isolated from deep sea sediment of Mariana Trench.</title>
        <authorList>
            <person name="Wang Z."/>
            <person name="Sun Q.-L."/>
            <person name="Xu X.-D."/>
            <person name="Tang Y.-Z."/>
            <person name="Zhang J."/>
        </authorList>
    </citation>
    <scope>NUCLEOTIDE SEQUENCE [LARGE SCALE GENOMIC DNA]</scope>
    <source>
        <strain evidence="13 14">MT2928</strain>
    </source>
</reference>
<dbReference type="InterPro" id="IPR050979">
    <property type="entry name" value="LD-transpeptidase"/>
</dbReference>
<accession>A0A7S9QDQ0</accession>
<evidence type="ECO:0000256" key="3">
    <source>
        <dbReference type="ARBA" id="ARBA00022676"/>
    </source>
</evidence>
<dbReference type="GO" id="GO:0018104">
    <property type="term" value="P:peptidoglycan-protein cross-linking"/>
    <property type="evidence" value="ECO:0007669"/>
    <property type="project" value="TreeGrafter"/>
</dbReference>
<dbReference type="Pfam" id="PF03734">
    <property type="entry name" value="YkuD"/>
    <property type="match status" value="1"/>
</dbReference>
<dbReference type="InterPro" id="IPR038063">
    <property type="entry name" value="Transpep_catalytic_dom"/>
</dbReference>
<keyword evidence="3" id="KW-0328">Glycosyltransferase</keyword>
<evidence type="ECO:0000256" key="1">
    <source>
        <dbReference type="ARBA" id="ARBA00004752"/>
    </source>
</evidence>
<feature type="chain" id="PRO_5033027885" evidence="11">
    <location>
        <begin position="27"/>
        <end position="173"/>
    </location>
</feature>
<dbReference type="PANTHER" id="PTHR30582:SF24">
    <property type="entry name" value="L,D-TRANSPEPTIDASE ERFK_SRFK-RELATED"/>
    <property type="match status" value="1"/>
</dbReference>
<name>A0A7S9QDQ0_9RHOB</name>
<feature type="domain" description="L,D-TPase catalytic" evidence="12">
    <location>
        <begin position="42"/>
        <end position="173"/>
    </location>
</feature>
<keyword evidence="6 9" id="KW-0133">Cell shape</keyword>
<keyword evidence="11" id="KW-0732">Signal</keyword>
<feature type="active site" description="Proton donor/acceptor" evidence="9">
    <location>
        <position position="133"/>
    </location>
</feature>
<keyword evidence="5" id="KW-0378">Hydrolase</keyword>
<evidence type="ECO:0000256" key="6">
    <source>
        <dbReference type="ARBA" id="ARBA00022960"/>
    </source>
</evidence>
<dbReference type="CDD" id="cd16913">
    <property type="entry name" value="YkuD_like"/>
    <property type="match status" value="1"/>
</dbReference>
<evidence type="ECO:0000256" key="5">
    <source>
        <dbReference type="ARBA" id="ARBA00022801"/>
    </source>
</evidence>
<dbReference type="GO" id="GO:0071972">
    <property type="term" value="F:peptidoglycan L,D-transpeptidase activity"/>
    <property type="evidence" value="ECO:0007669"/>
    <property type="project" value="TreeGrafter"/>
</dbReference>
<evidence type="ECO:0000313" key="13">
    <source>
        <dbReference type="EMBL" id="QPH55503.1"/>
    </source>
</evidence>
<dbReference type="PROSITE" id="PS52029">
    <property type="entry name" value="LD_TPASE"/>
    <property type="match status" value="1"/>
</dbReference>
<dbReference type="Gene3D" id="2.40.440.10">
    <property type="entry name" value="L,D-transpeptidase catalytic domain-like"/>
    <property type="match status" value="1"/>
</dbReference>
<gene>
    <name evidence="13" type="ORF">I0K15_07135</name>
</gene>
<evidence type="ECO:0000256" key="2">
    <source>
        <dbReference type="ARBA" id="ARBA00005992"/>
    </source>
</evidence>
<evidence type="ECO:0000256" key="9">
    <source>
        <dbReference type="PROSITE-ProRule" id="PRU01373"/>
    </source>
</evidence>
<keyword evidence="4" id="KW-0808">Transferase</keyword>
<dbReference type="KEGG" id="poz:I0K15_07135"/>
<dbReference type="PANTHER" id="PTHR30582">
    <property type="entry name" value="L,D-TRANSPEPTIDASE"/>
    <property type="match status" value="1"/>
</dbReference>